<dbReference type="PANTHER" id="PTHR11709:SF2">
    <property type="entry name" value="MULTICOPPER OXIDASE LPR1"/>
    <property type="match status" value="1"/>
</dbReference>
<keyword evidence="3" id="KW-0732">Signal</keyword>
<dbReference type="RefSeq" id="WP_188915722.1">
    <property type="nucleotide sequence ID" value="NZ_BMMF01000020.1"/>
</dbReference>
<dbReference type="CDD" id="cd13885">
    <property type="entry name" value="CuRO_2_CumA_like"/>
    <property type="match status" value="1"/>
</dbReference>
<evidence type="ECO:0000313" key="8">
    <source>
        <dbReference type="Proteomes" id="UP000600449"/>
    </source>
</evidence>
<dbReference type="PANTHER" id="PTHR11709">
    <property type="entry name" value="MULTI-COPPER OXIDASE"/>
    <property type="match status" value="1"/>
</dbReference>
<dbReference type="NCBIfam" id="TIGR01409">
    <property type="entry name" value="TAT_signal_seq"/>
    <property type="match status" value="1"/>
</dbReference>
<dbReference type="InterPro" id="IPR019546">
    <property type="entry name" value="TAT_signal_bac_arc"/>
</dbReference>
<gene>
    <name evidence="7" type="ORF">GCM10011322_46930</name>
</gene>
<dbReference type="InterPro" id="IPR011707">
    <property type="entry name" value="Cu-oxidase-like_N"/>
</dbReference>
<dbReference type="InterPro" id="IPR033138">
    <property type="entry name" value="Cu_oxidase_CS"/>
</dbReference>
<reference evidence="7 8" key="1">
    <citation type="journal article" date="2014" name="Int. J. Syst. Evol. Microbiol.">
        <title>Complete genome sequence of Corynebacterium casei LMG S-19264T (=DSM 44701T), isolated from a smear-ripened cheese.</title>
        <authorList>
            <consortium name="US DOE Joint Genome Institute (JGI-PGF)"/>
            <person name="Walter F."/>
            <person name="Albersmeier A."/>
            <person name="Kalinowski J."/>
            <person name="Ruckert C."/>
        </authorList>
    </citation>
    <scope>NUCLEOTIDE SEQUENCE [LARGE SCALE GENOMIC DNA]</scope>
    <source>
        <strain evidence="7 8">CGMCC 1.9161</strain>
    </source>
</reference>
<evidence type="ECO:0000256" key="1">
    <source>
        <dbReference type="ARBA" id="ARBA00022723"/>
    </source>
</evidence>
<dbReference type="EMBL" id="BMMF01000020">
    <property type="protein sequence ID" value="GGK54760.1"/>
    <property type="molecule type" value="Genomic_DNA"/>
</dbReference>
<dbReference type="SUPFAM" id="SSF49503">
    <property type="entry name" value="Cupredoxins"/>
    <property type="match status" value="2"/>
</dbReference>
<dbReference type="GO" id="GO:0005507">
    <property type="term" value="F:copper ion binding"/>
    <property type="evidence" value="ECO:0007669"/>
    <property type="project" value="InterPro"/>
</dbReference>
<evidence type="ECO:0000256" key="2">
    <source>
        <dbReference type="ARBA" id="ARBA00023002"/>
    </source>
</evidence>
<feature type="chain" id="PRO_5037380133" description="Multicopper oxidase family protein" evidence="3">
    <location>
        <begin position="36"/>
        <end position="472"/>
    </location>
</feature>
<name>A0A917QLD5_9HYPH</name>
<feature type="domain" description="Plastocyanin-like" evidence="6">
    <location>
        <begin position="59"/>
        <end position="161"/>
    </location>
</feature>
<evidence type="ECO:0008006" key="9">
    <source>
        <dbReference type="Google" id="ProtNLM"/>
    </source>
</evidence>
<proteinExistence type="predicted"/>
<dbReference type="Proteomes" id="UP000600449">
    <property type="component" value="Unassembled WGS sequence"/>
</dbReference>
<evidence type="ECO:0000313" key="7">
    <source>
        <dbReference type="EMBL" id="GGK54760.1"/>
    </source>
</evidence>
<dbReference type="InterPro" id="IPR006311">
    <property type="entry name" value="TAT_signal"/>
</dbReference>
<dbReference type="PROSITE" id="PS51318">
    <property type="entry name" value="TAT"/>
    <property type="match status" value="1"/>
</dbReference>
<dbReference type="Pfam" id="PF07731">
    <property type="entry name" value="Cu-oxidase_2"/>
    <property type="match status" value="1"/>
</dbReference>
<evidence type="ECO:0000259" key="6">
    <source>
        <dbReference type="Pfam" id="PF07732"/>
    </source>
</evidence>
<organism evidence="7 8">
    <name type="scientific">Salinarimonas ramus</name>
    <dbReference type="NCBI Taxonomy" id="690164"/>
    <lineage>
        <taxon>Bacteria</taxon>
        <taxon>Pseudomonadati</taxon>
        <taxon>Pseudomonadota</taxon>
        <taxon>Alphaproteobacteria</taxon>
        <taxon>Hyphomicrobiales</taxon>
        <taxon>Salinarimonadaceae</taxon>
        <taxon>Salinarimonas</taxon>
    </lineage>
</organism>
<keyword evidence="8" id="KW-1185">Reference proteome</keyword>
<dbReference type="AlphaFoldDB" id="A0A917QLD5"/>
<feature type="domain" description="Plastocyanin-like" evidence="5">
    <location>
        <begin position="379"/>
        <end position="470"/>
    </location>
</feature>
<dbReference type="InterPro" id="IPR011706">
    <property type="entry name" value="Cu-oxidase_C"/>
</dbReference>
<dbReference type="Gene3D" id="2.60.40.420">
    <property type="entry name" value="Cupredoxins - blue copper proteins"/>
    <property type="match status" value="3"/>
</dbReference>
<evidence type="ECO:0000259" key="5">
    <source>
        <dbReference type="Pfam" id="PF07731"/>
    </source>
</evidence>
<dbReference type="Pfam" id="PF00394">
    <property type="entry name" value="Cu-oxidase"/>
    <property type="match status" value="1"/>
</dbReference>
<dbReference type="GO" id="GO:0016491">
    <property type="term" value="F:oxidoreductase activity"/>
    <property type="evidence" value="ECO:0007669"/>
    <property type="project" value="UniProtKB-KW"/>
</dbReference>
<dbReference type="PROSITE" id="PS00080">
    <property type="entry name" value="MULTICOPPER_OXIDASE2"/>
    <property type="match status" value="1"/>
</dbReference>
<dbReference type="PROSITE" id="PS00079">
    <property type="entry name" value="MULTICOPPER_OXIDASE1"/>
    <property type="match status" value="1"/>
</dbReference>
<accession>A0A917QLD5</accession>
<dbReference type="CDD" id="cd13861">
    <property type="entry name" value="CuRO_1_CumA_like"/>
    <property type="match status" value="1"/>
</dbReference>
<dbReference type="InterPro" id="IPR002355">
    <property type="entry name" value="Cu_oxidase_Cu_BS"/>
</dbReference>
<sequence>MTRLVSAPALTRRAFLTRSAALGAALALPLSRVHAATVRDFTLTPAPAEAALVGAPHPPTAVWAYDGSIPGPELRVRRGDRLRVAVENGLPAPTTVHWHGLRLPNAMDGVAHVTQAPIAPGERFVYEFDAQDAGTFWYHPHYASAEQLERGLSGVLVVEEDEPLRVDRDVVWVLNDWRLDREAAILEDFGNGMDMSHAGRLGNTVTLNGRIPDAFAVSTGERLRLRLVNVANARIFALRFEGELPVVVARDGHPVAPHEPPEGIVLLGPGMRIDLVLDCAGNPGARNSIVDVFPREPYRVVDLAYGETPLRQDPLDASLVLAPNPVPEPDLASAERLDVVFEGGMMGGMRGGPGAMRAMIMRGLAWAVNGVADDGMHDLPPILTVESGRSVVLDLVNETAWWHPIHLHGHAFRILERDGAPEPHAPLADTALMAPRERMRIAFVAEGAGDWLLHCHVLEHQAGGMSAILRVV</sequence>
<dbReference type="InterPro" id="IPR008972">
    <property type="entry name" value="Cupredoxin"/>
</dbReference>
<keyword evidence="1" id="KW-0479">Metal-binding</keyword>
<protein>
    <recommendedName>
        <fullName evidence="9">Multicopper oxidase family protein</fullName>
    </recommendedName>
</protein>
<dbReference type="InterPro" id="IPR001117">
    <property type="entry name" value="Cu-oxidase_2nd"/>
</dbReference>
<feature type="domain" description="Plastocyanin-like" evidence="4">
    <location>
        <begin position="169"/>
        <end position="259"/>
    </location>
</feature>
<dbReference type="Pfam" id="PF07732">
    <property type="entry name" value="Cu-oxidase_3"/>
    <property type="match status" value="1"/>
</dbReference>
<feature type="signal peptide" evidence="3">
    <location>
        <begin position="1"/>
        <end position="35"/>
    </location>
</feature>
<dbReference type="InterPro" id="IPR045087">
    <property type="entry name" value="Cu-oxidase_fam"/>
</dbReference>
<evidence type="ECO:0000259" key="4">
    <source>
        <dbReference type="Pfam" id="PF00394"/>
    </source>
</evidence>
<comment type="caution">
    <text evidence="7">The sequence shown here is derived from an EMBL/GenBank/DDBJ whole genome shotgun (WGS) entry which is preliminary data.</text>
</comment>
<evidence type="ECO:0000256" key="3">
    <source>
        <dbReference type="SAM" id="SignalP"/>
    </source>
</evidence>
<keyword evidence="2" id="KW-0560">Oxidoreductase</keyword>